<organism evidence="2 3">
    <name type="scientific">Helianthus annuus</name>
    <name type="common">Common sunflower</name>
    <dbReference type="NCBI Taxonomy" id="4232"/>
    <lineage>
        <taxon>Eukaryota</taxon>
        <taxon>Viridiplantae</taxon>
        <taxon>Streptophyta</taxon>
        <taxon>Embryophyta</taxon>
        <taxon>Tracheophyta</taxon>
        <taxon>Spermatophyta</taxon>
        <taxon>Magnoliopsida</taxon>
        <taxon>eudicotyledons</taxon>
        <taxon>Gunneridae</taxon>
        <taxon>Pentapetalae</taxon>
        <taxon>asterids</taxon>
        <taxon>campanulids</taxon>
        <taxon>Asterales</taxon>
        <taxon>Asteraceae</taxon>
        <taxon>Asteroideae</taxon>
        <taxon>Heliantheae alliance</taxon>
        <taxon>Heliantheae</taxon>
        <taxon>Helianthus</taxon>
    </lineage>
</organism>
<reference evidence="2" key="1">
    <citation type="journal article" date="2017" name="Nature">
        <title>The sunflower genome provides insights into oil metabolism, flowering and Asterid evolution.</title>
        <authorList>
            <person name="Badouin H."/>
            <person name="Gouzy J."/>
            <person name="Grassa C.J."/>
            <person name="Murat F."/>
            <person name="Staton S.E."/>
            <person name="Cottret L."/>
            <person name="Lelandais-Briere C."/>
            <person name="Owens G.L."/>
            <person name="Carrere S."/>
            <person name="Mayjonade B."/>
            <person name="Legrand L."/>
            <person name="Gill N."/>
            <person name="Kane N.C."/>
            <person name="Bowers J.E."/>
            <person name="Hubner S."/>
            <person name="Bellec A."/>
            <person name="Berard A."/>
            <person name="Berges H."/>
            <person name="Blanchet N."/>
            <person name="Boniface M.C."/>
            <person name="Brunel D."/>
            <person name="Catrice O."/>
            <person name="Chaidir N."/>
            <person name="Claudel C."/>
            <person name="Donnadieu C."/>
            <person name="Faraut T."/>
            <person name="Fievet G."/>
            <person name="Helmstetter N."/>
            <person name="King M."/>
            <person name="Knapp S.J."/>
            <person name="Lai Z."/>
            <person name="Le Paslier M.C."/>
            <person name="Lippi Y."/>
            <person name="Lorenzon L."/>
            <person name="Mandel J.R."/>
            <person name="Marage G."/>
            <person name="Marchand G."/>
            <person name="Marquand E."/>
            <person name="Bret-Mestries E."/>
            <person name="Morien E."/>
            <person name="Nambeesan S."/>
            <person name="Nguyen T."/>
            <person name="Pegot-Espagnet P."/>
            <person name="Pouilly N."/>
            <person name="Raftis F."/>
            <person name="Sallet E."/>
            <person name="Schiex T."/>
            <person name="Thomas J."/>
            <person name="Vandecasteele C."/>
            <person name="Vares D."/>
            <person name="Vear F."/>
            <person name="Vautrin S."/>
            <person name="Crespi M."/>
            <person name="Mangin B."/>
            <person name="Burke J.M."/>
            <person name="Salse J."/>
            <person name="Munos S."/>
            <person name="Vincourt P."/>
            <person name="Rieseberg L.H."/>
            <person name="Langlade N.B."/>
        </authorList>
    </citation>
    <scope>NUCLEOTIDE SEQUENCE</scope>
    <source>
        <tissue evidence="2">Leaves</tissue>
    </source>
</reference>
<dbReference type="AlphaFoldDB" id="A0A9K3IYC4"/>
<evidence type="ECO:0000313" key="3">
    <source>
        <dbReference type="Proteomes" id="UP000215914"/>
    </source>
</evidence>
<protein>
    <submittedName>
        <fullName evidence="2">Uncharacterized protein</fullName>
    </submittedName>
</protein>
<dbReference type="EMBL" id="MNCJ02000320">
    <property type="protein sequence ID" value="KAF5805464.1"/>
    <property type="molecule type" value="Genomic_DNA"/>
</dbReference>
<gene>
    <name evidence="2" type="ORF">HanXRQr2_Chr05g0209661</name>
</gene>
<sequence>MEGDYRDIRRTETRTSGPSQGPPVRDATAAALHCHRRSWRCCSFSGSLSLSLSLSLSPSTVTHHHAPPPQSSQPPQPPPVVVLLSSAATKFRRRKTSTPTPSVVESESEKE</sequence>
<reference evidence="2" key="2">
    <citation type="submission" date="2020-06" db="EMBL/GenBank/DDBJ databases">
        <title>Helianthus annuus Genome sequencing and assembly Release 2.</title>
        <authorList>
            <person name="Gouzy J."/>
            <person name="Langlade N."/>
            <person name="Munos S."/>
        </authorList>
    </citation>
    <scope>NUCLEOTIDE SEQUENCE</scope>
    <source>
        <tissue evidence="2">Leaves</tissue>
    </source>
</reference>
<comment type="caution">
    <text evidence="2">The sequence shown here is derived from an EMBL/GenBank/DDBJ whole genome shotgun (WGS) entry which is preliminary data.</text>
</comment>
<evidence type="ECO:0000256" key="1">
    <source>
        <dbReference type="SAM" id="MobiDB-lite"/>
    </source>
</evidence>
<dbReference type="Gramene" id="mRNA:HanXRQr2_Chr05g0209661">
    <property type="protein sequence ID" value="CDS:HanXRQr2_Chr05g0209661.1"/>
    <property type="gene ID" value="HanXRQr2_Chr05g0209661"/>
</dbReference>
<dbReference type="Proteomes" id="UP000215914">
    <property type="component" value="Unassembled WGS sequence"/>
</dbReference>
<accession>A0A9K3IYC4</accession>
<feature type="compositionally biased region" description="Basic and acidic residues" evidence="1">
    <location>
        <begin position="1"/>
        <end position="13"/>
    </location>
</feature>
<feature type="compositionally biased region" description="Pro residues" evidence="1">
    <location>
        <begin position="67"/>
        <end position="80"/>
    </location>
</feature>
<keyword evidence="3" id="KW-1185">Reference proteome</keyword>
<feature type="region of interest" description="Disordered" evidence="1">
    <location>
        <begin position="56"/>
        <end position="111"/>
    </location>
</feature>
<feature type="region of interest" description="Disordered" evidence="1">
    <location>
        <begin position="1"/>
        <end position="27"/>
    </location>
</feature>
<name>A0A9K3IYC4_HELAN</name>
<proteinExistence type="predicted"/>
<evidence type="ECO:0000313" key="2">
    <source>
        <dbReference type="EMBL" id="KAF5805464.1"/>
    </source>
</evidence>